<dbReference type="EMBL" id="JAULJE010000005">
    <property type="protein sequence ID" value="KAK1342577.1"/>
    <property type="molecule type" value="Genomic_DNA"/>
</dbReference>
<name>A0AA40I3X4_CNENI</name>
<accession>A0AA40I3X4</accession>
<sequence length="203" mass="22486">MGQLKRAQEQQEETSEVAGALDLQSSNGAASSGSDQELERDEKDISYPLGSQFVRFLGKKYSPAPVPILCLSLKCWQQRQEAVPTSASLPLLMDSVIQALAELEQKVPVTEANHTVSVWHLSARDSDPHGPLRHFLLKGRSLKVTKLDPSALSPELQGLMEEVARHDVRGGQEYGVVLAPEARRWLWSLFWQGWKQACRATGS</sequence>
<comment type="caution">
    <text evidence="2">The sequence shown here is derived from an EMBL/GenBank/DDBJ whole genome shotgun (WGS) entry which is preliminary data.</text>
</comment>
<dbReference type="AlphaFoldDB" id="A0AA40I3X4"/>
<feature type="region of interest" description="Disordered" evidence="1">
    <location>
        <begin position="1"/>
        <end position="42"/>
    </location>
</feature>
<evidence type="ECO:0000313" key="3">
    <source>
        <dbReference type="Proteomes" id="UP001177744"/>
    </source>
</evidence>
<organism evidence="2 3">
    <name type="scientific">Cnephaeus nilssonii</name>
    <name type="common">Northern bat</name>
    <name type="synonym">Eptesicus nilssonii</name>
    <dbReference type="NCBI Taxonomy" id="3371016"/>
    <lineage>
        <taxon>Eukaryota</taxon>
        <taxon>Metazoa</taxon>
        <taxon>Chordata</taxon>
        <taxon>Craniata</taxon>
        <taxon>Vertebrata</taxon>
        <taxon>Euteleostomi</taxon>
        <taxon>Mammalia</taxon>
        <taxon>Eutheria</taxon>
        <taxon>Laurasiatheria</taxon>
        <taxon>Chiroptera</taxon>
        <taxon>Yangochiroptera</taxon>
        <taxon>Vespertilionidae</taxon>
        <taxon>Cnephaeus</taxon>
    </lineage>
</organism>
<dbReference type="Proteomes" id="UP001177744">
    <property type="component" value="Unassembled WGS sequence"/>
</dbReference>
<keyword evidence="3" id="KW-1185">Reference proteome</keyword>
<feature type="compositionally biased region" description="Polar residues" evidence="1">
    <location>
        <begin position="23"/>
        <end position="35"/>
    </location>
</feature>
<evidence type="ECO:0000313" key="2">
    <source>
        <dbReference type="EMBL" id="KAK1342577.1"/>
    </source>
</evidence>
<reference evidence="2" key="1">
    <citation type="submission" date="2023-06" db="EMBL/GenBank/DDBJ databases">
        <title>Reference genome for the Northern bat (Eptesicus nilssonii), a most northern bat species.</title>
        <authorList>
            <person name="Laine V.N."/>
            <person name="Pulliainen A.T."/>
            <person name="Lilley T.M."/>
        </authorList>
    </citation>
    <scope>NUCLEOTIDE SEQUENCE</scope>
    <source>
        <strain evidence="2">BLF_Eptnil</strain>
        <tissue evidence="2">Kidney</tissue>
    </source>
</reference>
<protein>
    <submittedName>
        <fullName evidence="2">Uncharacterized protein</fullName>
    </submittedName>
</protein>
<evidence type="ECO:0000256" key="1">
    <source>
        <dbReference type="SAM" id="MobiDB-lite"/>
    </source>
</evidence>
<gene>
    <name evidence="2" type="ORF">QTO34_015343</name>
</gene>
<proteinExistence type="predicted"/>